<evidence type="ECO:0000313" key="2">
    <source>
        <dbReference type="Proteomes" id="UP000599578"/>
    </source>
</evidence>
<gene>
    <name evidence="1" type="ORF">GCM10011348_16690</name>
</gene>
<dbReference type="Proteomes" id="UP000599578">
    <property type="component" value="Unassembled WGS sequence"/>
</dbReference>
<reference evidence="1 2" key="1">
    <citation type="journal article" date="2014" name="Int. J. Syst. Evol. Microbiol.">
        <title>Complete genome sequence of Corynebacterium casei LMG S-19264T (=DSM 44701T), isolated from a smear-ripened cheese.</title>
        <authorList>
            <consortium name="US DOE Joint Genome Institute (JGI-PGF)"/>
            <person name="Walter F."/>
            <person name="Albersmeier A."/>
            <person name="Kalinowski J."/>
            <person name="Ruckert C."/>
        </authorList>
    </citation>
    <scope>NUCLEOTIDE SEQUENCE [LARGE SCALE GENOMIC DNA]</scope>
    <source>
        <strain evidence="1 2">CGMCC 1.7286</strain>
    </source>
</reference>
<comment type="caution">
    <text evidence="1">The sequence shown here is derived from an EMBL/GenBank/DDBJ whole genome shotgun (WGS) entry which is preliminary data.</text>
</comment>
<name>A0A917ZCH3_9GAMM</name>
<proteinExistence type="predicted"/>
<organism evidence="1 2">
    <name type="scientific">Marinobacterium nitratireducens</name>
    <dbReference type="NCBI Taxonomy" id="518897"/>
    <lineage>
        <taxon>Bacteria</taxon>
        <taxon>Pseudomonadati</taxon>
        <taxon>Pseudomonadota</taxon>
        <taxon>Gammaproteobacteria</taxon>
        <taxon>Oceanospirillales</taxon>
        <taxon>Oceanospirillaceae</taxon>
        <taxon>Marinobacterium</taxon>
    </lineage>
</organism>
<dbReference type="EMBL" id="BMLT01000004">
    <property type="protein sequence ID" value="GGO80318.1"/>
    <property type="molecule type" value="Genomic_DNA"/>
</dbReference>
<sequence>MYTTQAICEDMIAEEDTMDFNYLPFDFATRTNPNRRETEREYFMRLLREQQAERALARRQERTRKIKSFVSKTFVMKRTETLETLFSR</sequence>
<dbReference type="RefSeq" id="WP_188860134.1">
    <property type="nucleotide sequence ID" value="NZ_BMLT01000004.1"/>
</dbReference>
<protein>
    <submittedName>
        <fullName evidence="1">Uncharacterized protein</fullName>
    </submittedName>
</protein>
<dbReference type="AlphaFoldDB" id="A0A917ZCH3"/>
<accession>A0A917ZCH3</accession>
<evidence type="ECO:0000313" key="1">
    <source>
        <dbReference type="EMBL" id="GGO80318.1"/>
    </source>
</evidence>
<keyword evidence="2" id="KW-1185">Reference proteome</keyword>